<evidence type="ECO:0000313" key="8">
    <source>
        <dbReference type="EMBL" id="ADE75820.1"/>
    </source>
</evidence>
<dbReference type="InterPro" id="IPR044965">
    <property type="entry name" value="Glyco_hydro_17_plant"/>
</dbReference>
<keyword evidence="2" id="KW-0732">Signal</keyword>
<name>D5A8F1_PICSI</name>
<dbReference type="CAZy" id="CBM43">
    <property type="family name" value="Carbohydrate-Binding Module Family 43"/>
</dbReference>
<evidence type="ECO:0000256" key="1">
    <source>
        <dbReference type="ARBA" id="ARBA00008773"/>
    </source>
</evidence>
<evidence type="ECO:0000256" key="6">
    <source>
        <dbReference type="RuleBase" id="RU004335"/>
    </source>
</evidence>
<dbReference type="InterPro" id="IPR017853">
    <property type="entry name" value="GH"/>
</dbReference>
<comment type="similarity">
    <text evidence="1 6">Belongs to the glycosyl hydrolase 17 family.</text>
</comment>
<evidence type="ECO:0000259" key="7">
    <source>
        <dbReference type="SMART" id="SM00768"/>
    </source>
</evidence>
<evidence type="ECO:0000256" key="2">
    <source>
        <dbReference type="ARBA" id="ARBA00022729"/>
    </source>
</evidence>
<keyword evidence="4" id="KW-1015">Disulfide bond</keyword>
<dbReference type="PANTHER" id="PTHR32227">
    <property type="entry name" value="GLUCAN ENDO-1,3-BETA-GLUCOSIDASE BG1-RELATED-RELATED"/>
    <property type="match status" value="1"/>
</dbReference>
<accession>D5A8F1</accession>
<dbReference type="Pfam" id="PF00332">
    <property type="entry name" value="Glyco_hydro_17"/>
    <property type="match status" value="1"/>
</dbReference>
<dbReference type="FunFam" id="1.20.58.1040:FF:000002">
    <property type="entry name" value="Glucan endo-1,3-beta-glucosidase 8"/>
    <property type="match status" value="1"/>
</dbReference>
<dbReference type="Gene3D" id="1.20.58.1040">
    <property type="match status" value="1"/>
</dbReference>
<sequence>MQQLASFLNNNGSPFVVNISPFLNIYQNKNLSADYAFFENKAHPLVDGKNVYHNYFDGNLDTLESALKKIGFGQMPIVVGQAGWPTDGGVNATISNAKRFIQGLVNHVISNKGTPLRPGNPPIETYIFNLLDEDKKSVLHGNFERHWGIFTFDGQVRYEIDVAEGSKGLVNAENVQYLSPRWCVTNDNHDLTNVTRHVRQACSTSDCTALFSGGSCNHIGSPENISYAFNSYYQFHNQSVDSCNFDGLGMLTTVDPSIGDCRFLVATSDSYASSLYSSVMKHWIVQWTFLVCTLTFLGSTF</sequence>
<evidence type="ECO:0000256" key="4">
    <source>
        <dbReference type="ARBA" id="ARBA00023157"/>
    </source>
</evidence>
<dbReference type="InterPro" id="IPR012946">
    <property type="entry name" value="X8"/>
</dbReference>
<evidence type="ECO:0000256" key="3">
    <source>
        <dbReference type="ARBA" id="ARBA00022801"/>
    </source>
</evidence>
<dbReference type="Gene3D" id="3.20.20.80">
    <property type="entry name" value="Glycosidases"/>
    <property type="match status" value="1"/>
</dbReference>
<feature type="domain" description="X8" evidence="7">
    <location>
        <begin position="181"/>
        <end position="263"/>
    </location>
</feature>
<dbReference type="CAZy" id="GH17">
    <property type="family name" value="Glycoside Hydrolase Family 17"/>
</dbReference>
<dbReference type="InterPro" id="IPR000490">
    <property type="entry name" value="Glyco_hydro_17"/>
</dbReference>
<organism evidence="8">
    <name type="scientific">Picea sitchensis</name>
    <name type="common">Sitka spruce</name>
    <name type="synonym">Pinus sitchensis</name>
    <dbReference type="NCBI Taxonomy" id="3332"/>
    <lineage>
        <taxon>Eukaryota</taxon>
        <taxon>Viridiplantae</taxon>
        <taxon>Streptophyta</taxon>
        <taxon>Embryophyta</taxon>
        <taxon>Tracheophyta</taxon>
        <taxon>Spermatophyta</taxon>
        <taxon>Pinopsida</taxon>
        <taxon>Pinidae</taxon>
        <taxon>Conifers I</taxon>
        <taxon>Pinales</taxon>
        <taxon>Pinaceae</taxon>
        <taxon>Picea</taxon>
    </lineage>
</organism>
<protein>
    <recommendedName>
        <fullName evidence="7">X8 domain-containing protein</fullName>
    </recommendedName>
</protein>
<dbReference type="EMBL" id="BT122441">
    <property type="protein sequence ID" value="ADE75820.1"/>
    <property type="molecule type" value="mRNA"/>
</dbReference>
<dbReference type="SMART" id="SM00768">
    <property type="entry name" value="X8"/>
    <property type="match status" value="1"/>
</dbReference>
<dbReference type="SUPFAM" id="SSF51445">
    <property type="entry name" value="(Trans)glycosidases"/>
    <property type="match status" value="1"/>
</dbReference>
<keyword evidence="5" id="KW-0326">Glycosidase</keyword>
<reference evidence="8" key="1">
    <citation type="submission" date="2010-04" db="EMBL/GenBank/DDBJ databases">
        <authorList>
            <person name="Reid K.E."/>
            <person name="Liao N."/>
            <person name="Chan S."/>
            <person name="Docking R."/>
            <person name="Taylor G."/>
            <person name="Moore R."/>
            <person name="Mayo M."/>
            <person name="Munro S."/>
            <person name="King J."/>
            <person name="Yanchuk A."/>
            <person name="Holt R."/>
            <person name="Jones S."/>
            <person name="Marra M."/>
            <person name="Ritland C.E."/>
            <person name="Ritland K."/>
            <person name="Bohlmann J."/>
        </authorList>
    </citation>
    <scope>NUCLEOTIDE SEQUENCE</scope>
    <source>
        <tissue evidence="8">Buds collected with no treatment. Collection October 2007</tissue>
    </source>
</reference>
<dbReference type="AlphaFoldDB" id="D5A8F1"/>
<dbReference type="Pfam" id="PF07983">
    <property type="entry name" value="X8"/>
    <property type="match status" value="1"/>
</dbReference>
<keyword evidence="3" id="KW-0378">Hydrolase</keyword>
<evidence type="ECO:0000256" key="5">
    <source>
        <dbReference type="ARBA" id="ARBA00023295"/>
    </source>
</evidence>
<dbReference type="GO" id="GO:0004553">
    <property type="term" value="F:hydrolase activity, hydrolyzing O-glycosyl compounds"/>
    <property type="evidence" value="ECO:0007669"/>
    <property type="project" value="InterPro"/>
</dbReference>
<dbReference type="GO" id="GO:0005975">
    <property type="term" value="P:carbohydrate metabolic process"/>
    <property type="evidence" value="ECO:0007669"/>
    <property type="project" value="InterPro"/>
</dbReference>
<proteinExistence type="evidence at transcript level"/>